<gene>
    <name evidence="1" type="ordered locus">M301_1346</name>
</gene>
<organism evidence="1 2">
    <name type="scientific">Methylotenera versatilis (strain 301)</name>
    <dbReference type="NCBI Taxonomy" id="666681"/>
    <lineage>
        <taxon>Bacteria</taxon>
        <taxon>Pseudomonadati</taxon>
        <taxon>Pseudomonadota</taxon>
        <taxon>Betaproteobacteria</taxon>
        <taxon>Nitrosomonadales</taxon>
        <taxon>Methylophilaceae</taxon>
        <taxon>Methylotenera</taxon>
    </lineage>
</organism>
<dbReference type="EMBL" id="CP002056">
    <property type="protein sequence ID" value="ADI29729.1"/>
    <property type="molecule type" value="Genomic_DNA"/>
</dbReference>
<accession>D7DI44</accession>
<name>D7DI44_METV0</name>
<evidence type="ECO:0000313" key="2">
    <source>
        <dbReference type="Proteomes" id="UP000000383"/>
    </source>
</evidence>
<dbReference type="Gene3D" id="3.40.30.10">
    <property type="entry name" value="Glutaredoxin"/>
    <property type="match status" value="1"/>
</dbReference>
<dbReference type="STRING" id="666681.M301_1346"/>
<dbReference type="KEGG" id="meh:M301_1346"/>
<keyword evidence="2" id="KW-1185">Reference proteome</keyword>
<dbReference type="SUPFAM" id="SSF52833">
    <property type="entry name" value="Thioredoxin-like"/>
    <property type="match status" value="1"/>
</dbReference>
<evidence type="ECO:0000313" key="1">
    <source>
        <dbReference type="EMBL" id="ADI29729.1"/>
    </source>
</evidence>
<reference evidence="2" key="1">
    <citation type="submission" date="2010-05" db="EMBL/GenBank/DDBJ databases">
        <title>Complete sequence of Methylotenera sp. 301.</title>
        <authorList>
            <person name="Lucas S."/>
            <person name="Copeland A."/>
            <person name="Lapidus A."/>
            <person name="Cheng J.-F."/>
            <person name="Bruce D."/>
            <person name="Goodwin L."/>
            <person name="Pitluck S."/>
            <person name="Clum A."/>
            <person name="Land M."/>
            <person name="Hauser L."/>
            <person name="Kyrpides N."/>
            <person name="Ivanova N."/>
            <person name="Chistoservova L."/>
            <person name="Kalyuzhnaya M."/>
            <person name="Woyke T."/>
        </authorList>
    </citation>
    <scope>NUCLEOTIDE SEQUENCE [LARGE SCALE GENOMIC DNA]</scope>
    <source>
        <strain evidence="2">301</strain>
    </source>
</reference>
<reference evidence="1 2" key="2">
    <citation type="journal article" date="2011" name="J. Bacteriol.">
        <title>Genomes of three methylotrophs from a single niche uncover genetic and metabolic divergence of Methylophilaceae.</title>
        <authorList>
            <person name="Lapidus A."/>
            <person name="Clum A."/>
            <person name="Labutti K."/>
            <person name="Kaluzhnaya M.G."/>
            <person name="Lim S."/>
            <person name="Beck D.A."/>
            <person name="Glavina Del Rio T."/>
            <person name="Nolan M."/>
            <person name="Mavromatis K."/>
            <person name="Huntemann M."/>
            <person name="Lucas S."/>
            <person name="Lidstrom M.E."/>
            <person name="Ivanova N."/>
            <person name="Chistoserdova L."/>
        </authorList>
    </citation>
    <scope>NUCLEOTIDE SEQUENCE [LARGE SCALE GENOMIC DNA]</scope>
    <source>
        <strain evidence="1 2">301</strain>
    </source>
</reference>
<proteinExistence type="predicted"/>
<dbReference type="AlphaFoldDB" id="D7DI44"/>
<dbReference type="HOGENOM" id="CLU_2538756_0_0_4"/>
<sequence>MSIISVDTASVHLELNATVPDFEAQTTAEVIRLSEWALNKWVILFSHPEISRQSVLQSLLSLLSDRLVLCHEKLPDTQLSKGD</sequence>
<dbReference type="eggNOG" id="COG0450">
    <property type="taxonomic scope" value="Bacteria"/>
</dbReference>
<protein>
    <submittedName>
        <fullName evidence="1">Alkyl hydroperoxide reductase/ Thiol specific antioxidant/ Mal allergen</fullName>
    </submittedName>
</protein>
<dbReference type="InterPro" id="IPR036249">
    <property type="entry name" value="Thioredoxin-like_sf"/>
</dbReference>
<dbReference type="Proteomes" id="UP000000383">
    <property type="component" value="Chromosome"/>
</dbReference>
<dbReference type="RefSeq" id="WP_013148043.1">
    <property type="nucleotide sequence ID" value="NC_014207.1"/>
</dbReference>